<evidence type="ECO:0000256" key="1">
    <source>
        <dbReference type="SAM" id="MobiDB-lite"/>
    </source>
</evidence>
<feature type="transmembrane region" description="Helical" evidence="2">
    <location>
        <begin position="63"/>
        <end position="82"/>
    </location>
</feature>
<feature type="region of interest" description="Disordered" evidence="1">
    <location>
        <begin position="104"/>
        <end position="136"/>
    </location>
</feature>
<keyword evidence="2" id="KW-0812">Transmembrane</keyword>
<dbReference type="GeneID" id="110793232"/>
<evidence type="ECO:0000313" key="4">
    <source>
        <dbReference type="RefSeq" id="XP_021853776.1"/>
    </source>
</evidence>
<dbReference type="PANTHER" id="PTHR37753:SF1">
    <property type="entry name" value="OS01G0940600 PROTEIN"/>
    <property type="match status" value="1"/>
</dbReference>
<keyword evidence="2" id="KW-1133">Transmembrane helix</keyword>
<organism evidence="3 4">
    <name type="scientific">Spinacia oleracea</name>
    <name type="common">Spinach</name>
    <dbReference type="NCBI Taxonomy" id="3562"/>
    <lineage>
        <taxon>Eukaryota</taxon>
        <taxon>Viridiplantae</taxon>
        <taxon>Streptophyta</taxon>
        <taxon>Embryophyta</taxon>
        <taxon>Tracheophyta</taxon>
        <taxon>Spermatophyta</taxon>
        <taxon>Magnoliopsida</taxon>
        <taxon>eudicotyledons</taxon>
        <taxon>Gunneridae</taxon>
        <taxon>Pentapetalae</taxon>
        <taxon>Caryophyllales</taxon>
        <taxon>Chenopodiaceae</taxon>
        <taxon>Chenopodioideae</taxon>
        <taxon>Anserineae</taxon>
        <taxon>Spinacia</taxon>
    </lineage>
</organism>
<dbReference type="AlphaFoldDB" id="A0A9R0IQM2"/>
<accession>A0A9R0IQM2</accession>
<evidence type="ECO:0000313" key="3">
    <source>
        <dbReference type="Proteomes" id="UP000813463"/>
    </source>
</evidence>
<dbReference type="Proteomes" id="UP000813463">
    <property type="component" value="Chromosome 1"/>
</dbReference>
<proteinExistence type="predicted"/>
<gene>
    <name evidence="4" type="primary">LOC110793232</name>
</gene>
<dbReference type="RefSeq" id="XP_021853776.1">
    <property type="nucleotide sequence ID" value="XM_021998084.2"/>
</dbReference>
<dbReference type="PANTHER" id="PTHR37753">
    <property type="entry name" value="OS01G0940600 PROTEIN"/>
    <property type="match status" value="1"/>
</dbReference>
<dbReference type="KEGG" id="soe:110793232"/>
<reference evidence="3" key="1">
    <citation type="journal article" date="2021" name="Nat. Commun.">
        <title>Genomic analyses provide insights into spinach domestication and the genetic basis of agronomic traits.</title>
        <authorList>
            <person name="Cai X."/>
            <person name="Sun X."/>
            <person name="Xu C."/>
            <person name="Sun H."/>
            <person name="Wang X."/>
            <person name="Ge C."/>
            <person name="Zhang Z."/>
            <person name="Wang Q."/>
            <person name="Fei Z."/>
            <person name="Jiao C."/>
            <person name="Wang Q."/>
        </authorList>
    </citation>
    <scope>NUCLEOTIDE SEQUENCE [LARGE SCALE GENOMIC DNA]</scope>
    <source>
        <strain evidence="3">cv. Varoflay</strain>
    </source>
</reference>
<keyword evidence="2" id="KW-0472">Membrane</keyword>
<name>A0A9R0IQM2_SPIOL</name>
<evidence type="ECO:0008006" key="5">
    <source>
        <dbReference type="Google" id="ProtNLM"/>
    </source>
</evidence>
<sequence length="136" mass="15208">MAALSSITSNSLSPTLYPTQQPLHVAFPTSLRSSAVRFSGELDRRRMRGVSVITRAGPTTNQFIFAFVFPLSLLAITVVTALRIGDRLEQKFLEELAMNEAIREAEEENDDGTEVVIPRKEEPALPRARNRPKREV</sequence>
<keyword evidence="3" id="KW-1185">Reference proteome</keyword>
<evidence type="ECO:0000256" key="2">
    <source>
        <dbReference type="SAM" id="Phobius"/>
    </source>
</evidence>
<protein>
    <recommendedName>
        <fullName evidence="5">High chlorophyll fluorescence 153</fullName>
    </recommendedName>
</protein>
<reference evidence="4" key="2">
    <citation type="submission" date="2025-08" db="UniProtKB">
        <authorList>
            <consortium name="RefSeq"/>
        </authorList>
    </citation>
    <scope>IDENTIFICATION</scope>
    <source>
        <tissue evidence="4">Leaf</tissue>
    </source>
</reference>
<dbReference type="OrthoDB" id="786736at2759"/>